<dbReference type="PROSITE" id="PS50089">
    <property type="entry name" value="ZF_RING_2"/>
    <property type="match status" value="1"/>
</dbReference>
<dbReference type="InterPro" id="IPR044744">
    <property type="entry name" value="ZNRF4/RNF13/RNF167_PA"/>
</dbReference>
<feature type="region of interest" description="Disordered" evidence="15">
    <location>
        <begin position="284"/>
        <end position="318"/>
    </location>
</feature>
<evidence type="ECO:0000256" key="4">
    <source>
        <dbReference type="ARBA" id="ARBA00022679"/>
    </source>
</evidence>
<feature type="compositionally biased region" description="Polar residues" evidence="15">
    <location>
        <begin position="298"/>
        <end position="318"/>
    </location>
</feature>
<comment type="catalytic activity">
    <reaction evidence="1">
        <text>S-ubiquitinyl-[E2 ubiquitin-conjugating enzyme]-L-cysteine + [acceptor protein]-L-lysine = [E2 ubiquitin-conjugating enzyme]-L-cysteine + N(6)-ubiquitinyl-[acceptor protein]-L-lysine.</text>
        <dbReference type="EC" id="2.3.2.27"/>
    </reaction>
</comment>
<evidence type="ECO:0000256" key="13">
    <source>
        <dbReference type="ARBA" id="ARBA00046288"/>
    </source>
</evidence>
<dbReference type="FunFam" id="3.50.30.30:FF:000026">
    <property type="entry name" value="E3 ubiquitin-protein ligase RNF13"/>
    <property type="match status" value="1"/>
</dbReference>
<dbReference type="GO" id="GO:0005737">
    <property type="term" value="C:cytoplasm"/>
    <property type="evidence" value="ECO:0007669"/>
    <property type="project" value="UniProtKB-ARBA"/>
</dbReference>
<dbReference type="SUPFAM" id="SSF52025">
    <property type="entry name" value="PA domain"/>
    <property type="match status" value="1"/>
</dbReference>
<dbReference type="GO" id="GO:0012505">
    <property type="term" value="C:endomembrane system"/>
    <property type="evidence" value="ECO:0007669"/>
    <property type="project" value="UniProtKB-SubCell"/>
</dbReference>
<dbReference type="AlphaFoldDB" id="A0A9N9XK35"/>
<keyword evidence="11 16" id="KW-0472">Membrane</keyword>
<name>A0A9N9XK35_DIABA</name>
<evidence type="ECO:0000256" key="8">
    <source>
        <dbReference type="ARBA" id="ARBA00022771"/>
    </source>
</evidence>
<feature type="chain" id="PRO_5040434461" description="RING-type E3 ubiquitin transferase" evidence="17">
    <location>
        <begin position="21"/>
        <end position="416"/>
    </location>
</feature>
<gene>
    <name evidence="19" type="ORF">DIABBA_LOCUS12461</name>
</gene>
<keyword evidence="9" id="KW-0862">Zinc</keyword>
<comment type="pathway">
    <text evidence="2">Protein modification; protein ubiquitination.</text>
</comment>
<dbReference type="FunFam" id="3.30.40.10:FF:000429">
    <property type="entry name" value="E3 ubiquitin-protein ligase RNF13"/>
    <property type="match status" value="1"/>
</dbReference>
<evidence type="ECO:0000256" key="9">
    <source>
        <dbReference type="ARBA" id="ARBA00022833"/>
    </source>
</evidence>
<dbReference type="GO" id="GO:0061630">
    <property type="term" value="F:ubiquitin protein ligase activity"/>
    <property type="evidence" value="ECO:0007669"/>
    <property type="project" value="UniProtKB-EC"/>
</dbReference>
<dbReference type="InterPro" id="IPR003137">
    <property type="entry name" value="PA_domain"/>
</dbReference>
<dbReference type="GO" id="GO:0008270">
    <property type="term" value="F:zinc ion binding"/>
    <property type="evidence" value="ECO:0007669"/>
    <property type="project" value="UniProtKB-KW"/>
</dbReference>
<dbReference type="InterPro" id="IPR051653">
    <property type="entry name" value="E3_ligase_sorting_rcpt"/>
</dbReference>
<dbReference type="InterPro" id="IPR001841">
    <property type="entry name" value="Znf_RING"/>
</dbReference>
<evidence type="ECO:0000256" key="6">
    <source>
        <dbReference type="ARBA" id="ARBA00022723"/>
    </source>
</evidence>
<evidence type="ECO:0000256" key="14">
    <source>
        <dbReference type="PROSITE-ProRule" id="PRU00175"/>
    </source>
</evidence>
<dbReference type="InterPro" id="IPR046450">
    <property type="entry name" value="PA_dom_sf"/>
</dbReference>
<evidence type="ECO:0000256" key="10">
    <source>
        <dbReference type="ARBA" id="ARBA00022989"/>
    </source>
</evidence>
<feature type="region of interest" description="Disordered" evidence="15">
    <location>
        <begin position="349"/>
        <end position="373"/>
    </location>
</feature>
<protein>
    <recommendedName>
        <fullName evidence="3">RING-type E3 ubiquitin transferase</fullName>
        <ecNumber evidence="3">2.3.2.27</ecNumber>
    </recommendedName>
</protein>
<evidence type="ECO:0000256" key="12">
    <source>
        <dbReference type="ARBA" id="ARBA00023180"/>
    </source>
</evidence>
<dbReference type="Proteomes" id="UP001153709">
    <property type="component" value="Chromosome 8"/>
</dbReference>
<keyword evidence="8 14" id="KW-0863">Zinc-finger</keyword>
<dbReference type="PANTHER" id="PTHR47168">
    <property type="entry name" value="RING ZINC FINGER DOMAIN SUPERFAMILY PROTEIN-RELATED"/>
    <property type="match status" value="1"/>
</dbReference>
<evidence type="ECO:0000256" key="11">
    <source>
        <dbReference type="ARBA" id="ARBA00023136"/>
    </source>
</evidence>
<evidence type="ECO:0000256" key="2">
    <source>
        <dbReference type="ARBA" id="ARBA00004906"/>
    </source>
</evidence>
<evidence type="ECO:0000313" key="19">
    <source>
        <dbReference type="EMBL" id="CAG9839724.1"/>
    </source>
</evidence>
<evidence type="ECO:0000256" key="17">
    <source>
        <dbReference type="SAM" id="SignalP"/>
    </source>
</evidence>
<keyword evidence="6" id="KW-0479">Metal-binding</keyword>
<dbReference type="InterPro" id="IPR013083">
    <property type="entry name" value="Znf_RING/FYVE/PHD"/>
</dbReference>
<accession>A0A9N9XK35</accession>
<dbReference type="Pfam" id="PF13639">
    <property type="entry name" value="zf-RING_2"/>
    <property type="match status" value="1"/>
</dbReference>
<keyword evidence="4" id="KW-0808">Transferase</keyword>
<feature type="signal peptide" evidence="17">
    <location>
        <begin position="1"/>
        <end position="20"/>
    </location>
</feature>
<dbReference type="EMBL" id="OU898283">
    <property type="protein sequence ID" value="CAG9839724.1"/>
    <property type="molecule type" value="Genomic_DNA"/>
</dbReference>
<feature type="compositionally biased region" description="Low complexity" evidence="15">
    <location>
        <begin position="353"/>
        <end position="369"/>
    </location>
</feature>
<reference evidence="19" key="1">
    <citation type="submission" date="2022-01" db="EMBL/GenBank/DDBJ databases">
        <authorList>
            <person name="King R."/>
        </authorList>
    </citation>
    <scope>NUCLEOTIDE SEQUENCE</scope>
</reference>
<proteinExistence type="predicted"/>
<keyword evidence="5 16" id="KW-0812">Transmembrane</keyword>
<evidence type="ECO:0000259" key="18">
    <source>
        <dbReference type="PROSITE" id="PS50089"/>
    </source>
</evidence>
<dbReference type="OrthoDB" id="8062037at2759"/>
<evidence type="ECO:0000256" key="1">
    <source>
        <dbReference type="ARBA" id="ARBA00000900"/>
    </source>
</evidence>
<comment type="subcellular location">
    <subcellularLocation>
        <location evidence="13">Endomembrane system</location>
        <topology evidence="13">Single-pass type I membrane protein</topology>
    </subcellularLocation>
</comment>
<sequence>MIYNCLLGLVFTALFDKGLAEIYAIKYESQFYHEEFADKPALFGPSLKDIALTGMLIEANRSDACVPIFPPPNVENDVGKWIALVRRSSLEYKNCTFEMKVRNAQAAGYNAVIVYNVGSDELIPMGANNVTGIYIPAVFVAEKSGLALLEKYANNPEYFIVINGDSPFDLPTHLLVPFSIAIGICFIVMVVFMIWKCIKDRRRLRRNRLPKSVLRQIPIHKFQKGDPFETCAICLDDYVEGEKLRVLPCNHAYHMKCIDPWLTKNRRVCPICKRCIWGIKERRSESDSDDTDTDDTSPLINPRNNTTQGGTFQEQSENPFQRAIRSISQTSGAATTNFVTASGHHSINGDYQSLDSSSEVTTTSSTTDTTESDMHSCCATLEASSSHNNPFDGVNVRVLQADAVSNNSSSDGVAHA</sequence>
<evidence type="ECO:0000256" key="15">
    <source>
        <dbReference type="SAM" id="MobiDB-lite"/>
    </source>
</evidence>
<organism evidence="19 20">
    <name type="scientific">Diabrotica balteata</name>
    <name type="common">Banded cucumber beetle</name>
    <dbReference type="NCBI Taxonomy" id="107213"/>
    <lineage>
        <taxon>Eukaryota</taxon>
        <taxon>Metazoa</taxon>
        <taxon>Ecdysozoa</taxon>
        <taxon>Arthropoda</taxon>
        <taxon>Hexapoda</taxon>
        <taxon>Insecta</taxon>
        <taxon>Pterygota</taxon>
        <taxon>Neoptera</taxon>
        <taxon>Endopterygota</taxon>
        <taxon>Coleoptera</taxon>
        <taxon>Polyphaga</taxon>
        <taxon>Cucujiformia</taxon>
        <taxon>Chrysomeloidea</taxon>
        <taxon>Chrysomelidae</taxon>
        <taxon>Galerucinae</taxon>
        <taxon>Diabroticina</taxon>
        <taxon>Diabroticites</taxon>
        <taxon>Diabrotica</taxon>
    </lineage>
</organism>
<dbReference type="CDD" id="cd02123">
    <property type="entry name" value="PA_C_RZF_like"/>
    <property type="match status" value="1"/>
</dbReference>
<dbReference type="SMART" id="SM00184">
    <property type="entry name" value="RING"/>
    <property type="match status" value="1"/>
</dbReference>
<dbReference type="SUPFAM" id="SSF57850">
    <property type="entry name" value="RING/U-box"/>
    <property type="match status" value="1"/>
</dbReference>
<keyword evidence="12" id="KW-0325">Glycoprotein</keyword>
<dbReference type="Pfam" id="PF02225">
    <property type="entry name" value="PA"/>
    <property type="match status" value="1"/>
</dbReference>
<dbReference type="Gene3D" id="3.50.30.30">
    <property type="match status" value="1"/>
</dbReference>
<keyword evidence="7 17" id="KW-0732">Signal</keyword>
<dbReference type="Gene3D" id="3.30.40.10">
    <property type="entry name" value="Zinc/RING finger domain, C3HC4 (zinc finger)"/>
    <property type="match status" value="1"/>
</dbReference>
<evidence type="ECO:0000256" key="3">
    <source>
        <dbReference type="ARBA" id="ARBA00012483"/>
    </source>
</evidence>
<keyword evidence="10 16" id="KW-1133">Transmembrane helix</keyword>
<feature type="domain" description="RING-type" evidence="18">
    <location>
        <begin position="231"/>
        <end position="273"/>
    </location>
</feature>
<dbReference type="PANTHER" id="PTHR47168:SF1">
    <property type="entry name" value="OS02G0798600 PROTEIN"/>
    <property type="match status" value="1"/>
</dbReference>
<keyword evidence="20" id="KW-1185">Reference proteome</keyword>
<evidence type="ECO:0000256" key="7">
    <source>
        <dbReference type="ARBA" id="ARBA00022729"/>
    </source>
</evidence>
<evidence type="ECO:0000256" key="16">
    <source>
        <dbReference type="SAM" id="Phobius"/>
    </source>
</evidence>
<evidence type="ECO:0000313" key="20">
    <source>
        <dbReference type="Proteomes" id="UP001153709"/>
    </source>
</evidence>
<evidence type="ECO:0000256" key="5">
    <source>
        <dbReference type="ARBA" id="ARBA00022692"/>
    </source>
</evidence>
<dbReference type="EC" id="2.3.2.27" evidence="3"/>
<feature type="transmembrane region" description="Helical" evidence="16">
    <location>
        <begin position="174"/>
        <end position="198"/>
    </location>
</feature>